<dbReference type="EMBL" id="JAVYJV010000008">
    <property type="protein sequence ID" value="KAK4364360.1"/>
    <property type="molecule type" value="Genomic_DNA"/>
</dbReference>
<accession>A0AAE1VLC7</accession>
<comment type="caution">
    <text evidence="1">The sequence shown here is derived from an EMBL/GenBank/DDBJ whole genome shotgun (WGS) entry which is preliminary data.</text>
</comment>
<keyword evidence="2" id="KW-1185">Reference proteome</keyword>
<organism evidence="1 2">
    <name type="scientific">Anisodus tanguticus</name>
    <dbReference type="NCBI Taxonomy" id="243964"/>
    <lineage>
        <taxon>Eukaryota</taxon>
        <taxon>Viridiplantae</taxon>
        <taxon>Streptophyta</taxon>
        <taxon>Embryophyta</taxon>
        <taxon>Tracheophyta</taxon>
        <taxon>Spermatophyta</taxon>
        <taxon>Magnoliopsida</taxon>
        <taxon>eudicotyledons</taxon>
        <taxon>Gunneridae</taxon>
        <taxon>Pentapetalae</taxon>
        <taxon>asterids</taxon>
        <taxon>lamiids</taxon>
        <taxon>Solanales</taxon>
        <taxon>Solanaceae</taxon>
        <taxon>Solanoideae</taxon>
        <taxon>Hyoscyameae</taxon>
        <taxon>Anisodus</taxon>
    </lineage>
</organism>
<proteinExistence type="predicted"/>
<dbReference type="AlphaFoldDB" id="A0AAE1VLC7"/>
<dbReference type="Proteomes" id="UP001291623">
    <property type="component" value="Unassembled WGS sequence"/>
</dbReference>
<protein>
    <submittedName>
        <fullName evidence="1">Uncharacterized protein</fullName>
    </submittedName>
</protein>
<evidence type="ECO:0000313" key="1">
    <source>
        <dbReference type="EMBL" id="KAK4364360.1"/>
    </source>
</evidence>
<reference evidence="1" key="1">
    <citation type="submission" date="2023-12" db="EMBL/GenBank/DDBJ databases">
        <title>Genome assembly of Anisodus tanguticus.</title>
        <authorList>
            <person name="Wang Y.-J."/>
        </authorList>
    </citation>
    <scope>NUCLEOTIDE SEQUENCE</scope>
    <source>
        <strain evidence="1">KB-2021</strain>
        <tissue evidence="1">Leaf</tissue>
    </source>
</reference>
<sequence>MEMLEYARENLGRVLGFEDDTNNYVKEDYLSHIEFVRYPSSKTYVGIAKFGNGTTSFLVPPSDFPTKVLKVSLKILFLRIDAHHGFEKAINLRAQLGLEFHETLDYDYLDYGRGLLRRKKGSLRRDHLTPRLSAKLDKTMQRSIHPFVKTFAEEEN</sequence>
<gene>
    <name evidence="1" type="ORF">RND71_015718</name>
</gene>
<evidence type="ECO:0000313" key="2">
    <source>
        <dbReference type="Proteomes" id="UP001291623"/>
    </source>
</evidence>
<name>A0AAE1VLC7_9SOLA</name>